<feature type="compositionally biased region" description="Pro residues" evidence="12">
    <location>
        <begin position="236"/>
        <end position="247"/>
    </location>
</feature>
<dbReference type="GO" id="GO:0035591">
    <property type="term" value="F:signaling adaptor activity"/>
    <property type="evidence" value="ECO:0007669"/>
    <property type="project" value="TreeGrafter"/>
</dbReference>
<dbReference type="InterPro" id="IPR000727">
    <property type="entry name" value="T_SNARE_dom"/>
</dbReference>
<feature type="region of interest" description="Disordered" evidence="12">
    <location>
        <begin position="164"/>
        <end position="339"/>
    </location>
</feature>
<keyword evidence="5 11" id="KW-0728">SH3 domain</keyword>
<feature type="compositionally biased region" description="Pro residues" evidence="12">
    <location>
        <begin position="264"/>
        <end position="274"/>
    </location>
</feature>
<evidence type="ECO:0000259" key="14">
    <source>
        <dbReference type="PROSITE" id="PS50192"/>
    </source>
</evidence>
<sequence length="489" mass="53914">MGRRTETKMAELNSLMDGEIPAGRQALQESQFNLQRVADYCESNYIQSQDKRTALEETKSYTTQSLASVAYQINSLATNMLQMMDIQANQLQKMESAINHISMTVDIHKEKVARREIGVLTTNKTATRTHKIMAPARLDRPVKYERKLIDYSLLDDVGHGVKITQSKTPHRASLRVATPTTPPAMQTTNKSSDYRTPQVVRTPIVPNEYTPSPVNSRPGSVSSQYQRSSHARSISAPPPVAPPPPPGSIGQQGDMGAVNHGGGAPPPPPAPPPMVSAGQQQMNYATVHRSSSRRGQAEHRPPEMTAPGYRTLPNMRRSNVPAEDPGYRMNAGSQEDSGYRYGYRTSQGPGGEEPGYRRINATSQLPMANGGVGMRPPHMQQVSQASISPTPPPPPPPDMENDMFDYGHSHTPPPPPPLGHDNDDNWMPAQFLEKVVAVYDYEREREDELSFNEGQIIYVIKKNEDGWYEGVMNGAHGLFPGNYVEPLGT</sequence>
<reference evidence="15" key="1">
    <citation type="submission" date="2022-01" db="EMBL/GenBank/DDBJ databases">
        <authorList>
            <person name="Braso-Vives M."/>
        </authorList>
    </citation>
    <scope>NUCLEOTIDE SEQUENCE</scope>
</reference>
<evidence type="ECO:0000259" key="13">
    <source>
        <dbReference type="PROSITE" id="PS50002"/>
    </source>
</evidence>
<dbReference type="SUPFAM" id="SSF50044">
    <property type="entry name" value="SH3-domain"/>
    <property type="match status" value="1"/>
</dbReference>
<evidence type="ECO:0000256" key="6">
    <source>
        <dbReference type="ARBA" id="ARBA00022490"/>
    </source>
</evidence>
<dbReference type="FunFam" id="2.30.30.40:FF:000002">
    <property type="entry name" value="abl interactor 1 isoform X1"/>
    <property type="match status" value="1"/>
</dbReference>
<gene>
    <name evidence="15" type="primary">ABI2</name>
    <name evidence="15" type="ORF">BLAG_LOCUS5401</name>
</gene>
<evidence type="ECO:0000256" key="3">
    <source>
        <dbReference type="ARBA" id="ARBA00004510"/>
    </source>
</evidence>
<dbReference type="Proteomes" id="UP000838412">
    <property type="component" value="Chromosome 12"/>
</dbReference>
<evidence type="ECO:0000313" key="15">
    <source>
        <dbReference type="EMBL" id="CAH1242040.1"/>
    </source>
</evidence>
<evidence type="ECO:0000256" key="9">
    <source>
        <dbReference type="ARBA" id="ARBA00023212"/>
    </source>
</evidence>
<proteinExistence type="inferred from homology"/>
<dbReference type="GO" id="GO:0005856">
    <property type="term" value="C:cytoskeleton"/>
    <property type="evidence" value="ECO:0007669"/>
    <property type="project" value="UniProtKB-SubCell"/>
</dbReference>
<dbReference type="Pfam" id="PF07815">
    <property type="entry name" value="Abi_HHR"/>
    <property type="match status" value="1"/>
</dbReference>
<keyword evidence="7" id="KW-0597">Phosphoprotein</keyword>
<accession>A0A8K0E4G5</accession>
<dbReference type="GO" id="GO:0001764">
    <property type="term" value="P:neuron migration"/>
    <property type="evidence" value="ECO:0007669"/>
    <property type="project" value="TreeGrafter"/>
</dbReference>
<evidence type="ECO:0000256" key="1">
    <source>
        <dbReference type="ARBA" id="ARBA00004245"/>
    </source>
</evidence>
<feature type="compositionally biased region" description="Pro residues" evidence="12">
    <location>
        <begin position="389"/>
        <end position="398"/>
    </location>
</feature>
<evidence type="ECO:0000256" key="10">
    <source>
        <dbReference type="ARBA" id="ARBA00023273"/>
    </source>
</evidence>
<dbReference type="Gene3D" id="6.10.140.1620">
    <property type="match status" value="1"/>
</dbReference>
<feature type="domain" description="SH3" evidence="13">
    <location>
        <begin position="430"/>
        <end position="489"/>
    </location>
</feature>
<feature type="region of interest" description="Disordered" evidence="12">
    <location>
        <begin position="376"/>
        <end position="405"/>
    </location>
</feature>
<evidence type="ECO:0000256" key="7">
    <source>
        <dbReference type="ARBA" id="ARBA00022553"/>
    </source>
</evidence>
<dbReference type="AlphaFoldDB" id="A0A8K0E4G5"/>
<dbReference type="GO" id="GO:0030027">
    <property type="term" value="C:lamellipodium"/>
    <property type="evidence" value="ECO:0007669"/>
    <property type="project" value="UniProtKB-SubCell"/>
</dbReference>
<keyword evidence="8" id="KW-0175">Coiled coil</keyword>
<dbReference type="Gene3D" id="2.30.30.40">
    <property type="entry name" value="SH3 Domains"/>
    <property type="match status" value="1"/>
</dbReference>
<dbReference type="PRINTS" id="PR00499">
    <property type="entry name" value="P67PHOX"/>
</dbReference>
<feature type="compositionally biased region" description="Polar residues" evidence="12">
    <location>
        <begin position="184"/>
        <end position="195"/>
    </location>
</feature>
<dbReference type="PRINTS" id="PR00452">
    <property type="entry name" value="SH3DOMAIN"/>
</dbReference>
<dbReference type="SMART" id="SM00326">
    <property type="entry name" value="SH3"/>
    <property type="match status" value="1"/>
</dbReference>
<dbReference type="PROSITE" id="PS50002">
    <property type="entry name" value="SH3"/>
    <property type="match status" value="1"/>
</dbReference>
<evidence type="ECO:0000256" key="5">
    <source>
        <dbReference type="ARBA" id="ARBA00022443"/>
    </source>
</evidence>
<keyword evidence="10" id="KW-0966">Cell projection</keyword>
<feature type="compositionally biased region" description="Polar residues" evidence="12">
    <location>
        <begin position="209"/>
        <end position="232"/>
    </location>
</feature>
<dbReference type="GO" id="GO:0017124">
    <property type="term" value="F:SH3 domain binding"/>
    <property type="evidence" value="ECO:0007669"/>
    <property type="project" value="TreeGrafter"/>
</dbReference>
<protein>
    <submittedName>
        <fullName evidence="15">ABI2 protein</fullName>
    </submittedName>
</protein>
<keyword evidence="16" id="KW-1185">Reference proteome</keyword>
<evidence type="ECO:0000313" key="16">
    <source>
        <dbReference type="Proteomes" id="UP000838412"/>
    </source>
</evidence>
<dbReference type="PANTHER" id="PTHR10460">
    <property type="entry name" value="ABL INTERACTOR FAMILY MEMBER"/>
    <property type="match status" value="1"/>
</dbReference>
<keyword evidence="9" id="KW-0206">Cytoskeleton</keyword>
<evidence type="ECO:0000256" key="11">
    <source>
        <dbReference type="PROSITE-ProRule" id="PRU00192"/>
    </source>
</evidence>
<evidence type="ECO:0000256" key="2">
    <source>
        <dbReference type="ARBA" id="ARBA00004486"/>
    </source>
</evidence>
<name>A0A8K0E4G5_BRALA</name>
<organism evidence="15 16">
    <name type="scientific">Branchiostoma lanceolatum</name>
    <name type="common">Common lancelet</name>
    <name type="synonym">Amphioxus lanceolatum</name>
    <dbReference type="NCBI Taxonomy" id="7740"/>
    <lineage>
        <taxon>Eukaryota</taxon>
        <taxon>Metazoa</taxon>
        <taxon>Chordata</taxon>
        <taxon>Cephalochordata</taxon>
        <taxon>Leptocardii</taxon>
        <taxon>Amphioxiformes</taxon>
        <taxon>Branchiostomatidae</taxon>
        <taxon>Branchiostoma</taxon>
    </lineage>
</organism>
<evidence type="ECO:0000256" key="12">
    <source>
        <dbReference type="SAM" id="MobiDB-lite"/>
    </source>
</evidence>
<comment type="similarity">
    <text evidence="4">Belongs to the ABI family.</text>
</comment>
<dbReference type="OrthoDB" id="5971719at2759"/>
<feature type="domain" description="T-SNARE coiled-coil homology" evidence="14">
    <location>
        <begin position="53"/>
        <end position="115"/>
    </location>
</feature>
<dbReference type="PANTHER" id="PTHR10460:SF0">
    <property type="entry name" value="ABELSON INTERACTING PROTEIN, ISOFORM D"/>
    <property type="match status" value="1"/>
</dbReference>
<keyword evidence="6" id="KW-0963">Cytoplasm</keyword>
<dbReference type="Pfam" id="PF00018">
    <property type="entry name" value="SH3_1"/>
    <property type="match status" value="1"/>
</dbReference>
<dbReference type="InterPro" id="IPR028457">
    <property type="entry name" value="ABI"/>
</dbReference>
<dbReference type="GO" id="GO:0031209">
    <property type="term" value="C:SCAR complex"/>
    <property type="evidence" value="ECO:0007669"/>
    <property type="project" value="TreeGrafter"/>
</dbReference>
<dbReference type="InterPro" id="IPR012849">
    <property type="entry name" value="Abl-interactor_HHR_dom"/>
</dbReference>
<evidence type="ECO:0000256" key="8">
    <source>
        <dbReference type="ARBA" id="ARBA00023054"/>
    </source>
</evidence>
<comment type="subcellular location">
    <subcellularLocation>
        <location evidence="2">Cell projection</location>
        <location evidence="2">Filopodium</location>
    </subcellularLocation>
    <subcellularLocation>
        <location evidence="3">Cell projection</location>
        <location evidence="3">Lamellipodium</location>
    </subcellularLocation>
    <subcellularLocation>
        <location evidence="1">Cytoplasm</location>
        <location evidence="1">Cytoskeleton</location>
    </subcellularLocation>
</comment>
<evidence type="ECO:0000256" key="4">
    <source>
        <dbReference type="ARBA" id="ARBA00010020"/>
    </source>
</evidence>
<dbReference type="GO" id="GO:0030175">
    <property type="term" value="C:filopodium"/>
    <property type="evidence" value="ECO:0007669"/>
    <property type="project" value="UniProtKB-SubCell"/>
</dbReference>
<dbReference type="EMBL" id="OV696697">
    <property type="protein sequence ID" value="CAH1242040.1"/>
    <property type="molecule type" value="Genomic_DNA"/>
</dbReference>
<dbReference type="PROSITE" id="PS50192">
    <property type="entry name" value="T_SNARE"/>
    <property type="match status" value="1"/>
</dbReference>
<dbReference type="InterPro" id="IPR036028">
    <property type="entry name" value="SH3-like_dom_sf"/>
</dbReference>
<dbReference type="InterPro" id="IPR001452">
    <property type="entry name" value="SH3_domain"/>
</dbReference>
<dbReference type="InterPro" id="IPR028455">
    <property type="entry name" value="ABI3_SH3"/>
</dbReference>
<dbReference type="CDD" id="cd11826">
    <property type="entry name" value="SH3_Abi"/>
    <property type="match status" value="1"/>
</dbReference>